<dbReference type="STRING" id="765911.Thivi_2822"/>
<accession>I3YCM0</accession>
<organism evidence="1 2">
    <name type="scientific">Thiocystis violascens (strain ATCC 17096 / DSM 198 / 6111)</name>
    <name type="common">Chromatium violascens</name>
    <dbReference type="NCBI Taxonomy" id="765911"/>
    <lineage>
        <taxon>Bacteria</taxon>
        <taxon>Pseudomonadati</taxon>
        <taxon>Pseudomonadota</taxon>
        <taxon>Gammaproteobacteria</taxon>
        <taxon>Chromatiales</taxon>
        <taxon>Chromatiaceae</taxon>
        <taxon>Thiocystis</taxon>
    </lineage>
</organism>
<sequence length="36" mass="3928">MWKPLATLLTLLILCPPLFAAQRSIIVLDASGSMWG</sequence>
<proteinExistence type="predicted"/>
<gene>
    <name evidence="1" type="ordered locus">Thivi_2822</name>
</gene>
<reference evidence="1 2" key="1">
    <citation type="submission" date="2012-06" db="EMBL/GenBank/DDBJ databases">
        <title>Complete sequence of Thiocystis violascens DSM 198.</title>
        <authorList>
            <consortium name="US DOE Joint Genome Institute"/>
            <person name="Lucas S."/>
            <person name="Han J."/>
            <person name="Lapidus A."/>
            <person name="Cheng J.-F."/>
            <person name="Goodwin L."/>
            <person name="Pitluck S."/>
            <person name="Peters L."/>
            <person name="Ovchinnikova G."/>
            <person name="Teshima H."/>
            <person name="Detter J.C."/>
            <person name="Han C."/>
            <person name="Tapia R."/>
            <person name="Land M."/>
            <person name="Hauser L."/>
            <person name="Kyrpides N."/>
            <person name="Ivanova N."/>
            <person name="Pagani I."/>
            <person name="Vogl K."/>
            <person name="Liu Z."/>
            <person name="Frigaard N.-U."/>
            <person name="Bryant D."/>
            <person name="Woyke T."/>
        </authorList>
    </citation>
    <scope>NUCLEOTIDE SEQUENCE [LARGE SCALE GENOMIC DNA]</scope>
    <source>
        <strain evidence="2">ATCC 17096 / DSM 198 / 6111</strain>
    </source>
</reference>
<dbReference type="KEGG" id="tvi:Thivi_2822"/>
<dbReference type="HOGENOM" id="CLU_3359067_0_0_6"/>
<keyword evidence="2" id="KW-1185">Reference proteome</keyword>
<dbReference type="EMBL" id="CP003154">
    <property type="protein sequence ID" value="AFL74738.1"/>
    <property type="molecule type" value="Genomic_DNA"/>
</dbReference>
<dbReference type="AlphaFoldDB" id="I3YCM0"/>
<name>I3YCM0_THIV6</name>
<dbReference type="Proteomes" id="UP000006062">
    <property type="component" value="Chromosome"/>
</dbReference>
<evidence type="ECO:0000313" key="1">
    <source>
        <dbReference type="EMBL" id="AFL74738.1"/>
    </source>
</evidence>
<evidence type="ECO:0000313" key="2">
    <source>
        <dbReference type="Proteomes" id="UP000006062"/>
    </source>
</evidence>
<protein>
    <submittedName>
        <fullName evidence="1">Uncharacterized protein</fullName>
    </submittedName>
</protein>